<protein>
    <submittedName>
        <fullName evidence="2">Uncharacterized protein</fullName>
    </submittedName>
</protein>
<proteinExistence type="predicted"/>
<reference evidence="2 3" key="1">
    <citation type="submission" date="2018-05" db="EMBL/GenBank/DDBJ databases">
        <title>Genomic Encyclopedia of Type Strains, Phase IV (KMG-IV): sequencing the most valuable type-strain genomes for metagenomic binning, comparative biology and taxonomic classification.</title>
        <authorList>
            <person name="Goeker M."/>
        </authorList>
    </citation>
    <scope>NUCLEOTIDE SEQUENCE [LARGE SCALE GENOMIC DNA]</scope>
    <source>
        <strain evidence="2 3">DSM 19579</strain>
    </source>
</reference>
<dbReference type="AlphaFoldDB" id="A0A317Q956"/>
<evidence type="ECO:0000256" key="1">
    <source>
        <dbReference type="SAM" id="MobiDB-lite"/>
    </source>
</evidence>
<comment type="caution">
    <text evidence="2">The sequence shown here is derived from an EMBL/GenBank/DDBJ whole genome shotgun (WGS) entry which is preliminary data.</text>
</comment>
<evidence type="ECO:0000313" key="2">
    <source>
        <dbReference type="EMBL" id="PWW12664.1"/>
    </source>
</evidence>
<keyword evidence="3" id="KW-1185">Reference proteome</keyword>
<sequence length="32" mass="3497">MAGKQEAKPLSFKAVEMMKSGDKDKADVGENR</sequence>
<organism evidence="2 3">
    <name type="scientific">Mangrovibacter plantisponsor</name>
    <dbReference type="NCBI Taxonomy" id="451513"/>
    <lineage>
        <taxon>Bacteria</taxon>
        <taxon>Pseudomonadati</taxon>
        <taxon>Pseudomonadota</taxon>
        <taxon>Gammaproteobacteria</taxon>
        <taxon>Enterobacterales</taxon>
        <taxon>Enterobacteriaceae</taxon>
        <taxon>Mangrovibacter</taxon>
    </lineage>
</organism>
<dbReference type="Proteomes" id="UP000246744">
    <property type="component" value="Unassembled WGS sequence"/>
</dbReference>
<accession>A0A317Q956</accession>
<gene>
    <name evidence="2" type="ORF">DES37_101232</name>
</gene>
<name>A0A317Q956_9ENTR</name>
<feature type="region of interest" description="Disordered" evidence="1">
    <location>
        <begin position="1"/>
        <end position="32"/>
    </location>
</feature>
<feature type="compositionally biased region" description="Basic and acidic residues" evidence="1">
    <location>
        <begin position="19"/>
        <end position="32"/>
    </location>
</feature>
<dbReference type="EMBL" id="QGTS01000001">
    <property type="protein sequence ID" value="PWW12664.1"/>
    <property type="molecule type" value="Genomic_DNA"/>
</dbReference>
<evidence type="ECO:0000313" key="3">
    <source>
        <dbReference type="Proteomes" id="UP000246744"/>
    </source>
</evidence>